<evidence type="ECO:0000313" key="1">
    <source>
        <dbReference type="EMBL" id="CDW80714.1"/>
    </source>
</evidence>
<gene>
    <name evidence="1" type="primary">Contig15363.g16375</name>
    <name evidence="1" type="ORF">STYLEM_9718</name>
</gene>
<organism evidence="1 2">
    <name type="scientific">Stylonychia lemnae</name>
    <name type="common">Ciliate</name>
    <dbReference type="NCBI Taxonomy" id="5949"/>
    <lineage>
        <taxon>Eukaryota</taxon>
        <taxon>Sar</taxon>
        <taxon>Alveolata</taxon>
        <taxon>Ciliophora</taxon>
        <taxon>Intramacronucleata</taxon>
        <taxon>Spirotrichea</taxon>
        <taxon>Stichotrichia</taxon>
        <taxon>Sporadotrichida</taxon>
        <taxon>Oxytrichidae</taxon>
        <taxon>Stylonychinae</taxon>
        <taxon>Stylonychia</taxon>
    </lineage>
</organism>
<name>A0A078AEL5_STYLE</name>
<dbReference type="EMBL" id="CCKQ01009246">
    <property type="protein sequence ID" value="CDW80714.1"/>
    <property type="molecule type" value="Genomic_DNA"/>
</dbReference>
<dbReference type="Proteomes" id="UP000039865">
    <property type="component" value="Unassembled WGS sequence"/>
</dbReference>
<protein>
    <submittedName>
        <fullName evidence="1">Uncharacterized protein</fullName>
    </submittedName>
</protein>
<keyword evidence="2" id="KW-1185">Reference proteome</keyword>
<reference evidence="1 2" key="1">
    <citation type="submission" date="2014-06" db="EMBL/GenBank/DDBJ databases">
        <authorList>
            <person name="Swart Estienne"/>
        </authorList>
    </citation>
    <scope>NUCLEOTIDE SEQUENCE [LARGE SCALE GENOMIC DNA]</scope>
    <source>
        <strain evidence="1 2">130c</strain>
    </source>
</reference>
<accession>A0A078AEL5</accession>
<sequence>MAKNAEEMRKDPPRYFNHMKYRTRILVFMRMRWKRFAYIGLLIMAFNVLANVFGFVFARIERSSRKYKKIYLQNKHPHLMGYQSAFDTLYSPKIISQQSTDRLCDTFTRIDRYLKHGVSRQLIINVLQRVNIYIYTCQIGRLTEEQQKKIIDGSKQKTLQGKLLSPLTMKEYLELVESKVNFNKQKGTTDELQFIQEFLSVLEVETINIPFSEQSTILMSITSQMASAIAAILIKKIVFQLSINGIKVSSWVVGQQETKI</sequence>
<dbReference type="InParanoid" id="A0A078AEL5"/>
<proteinExistence type="predicted"/>
<dbReference type="AlphaFoldDB" id="A0A078AEL5"/>
<evidence type="ECO:0000313" key="2">
    <source>
        <dbReference type="Proteomes" id="UP000039865"/>
    </source>
</evidence>